<gene>
    <name evidence="1" type="ORF">METZ01_LOCUS213181</name>
</gene>
<proteinExistence type="predicted"/>
<dbReference type="EMBL" id="UINC01049047">
    <property type="protein sequence ID" value="SVB60327.1"/>
    <property type="molecule type" value="Genomic_DNA"/>
</dbReference>
<dbReference type="AlphaFoldDB" id="A0A382FDY1"/>
<accession>A0A382FDY1</accession>
<reference evidence="1" key="1">
    <citation type="submission" date="2018-05" db="EMBL/GenBank/DDBJ databases">
        <authorList>
            <person name="Lanie J.A."/>
            <person name="Ng W.-L."/>
            <person name="Kazmierczak K.M."/>
            <person name="Andrzejewski T.M."/>
            <person name="Davidsen T.M."/>
            <person name="Wayne K.J."/>
            <person name="Tettelin H."/>
            <person name="Glass J.I."/>
            <person name="Rusch D."/>
            <person name="Podicherti R."/>
            <person name="Tsui H.-C.T."/>
            <person name="Winkler M.E."/>
        </authorList>
    </citation>
    <scope>NUCLEOTIDE SEQUENCE</scope>
</reference>
<name>A0A382FDY1_9ZZZZ</name>
<evidence type="ECO:0000313" key="1">
    <source>
        <dbReference type="EMBL" id="SVB60327.1"/>
    </source>
</evidence>
<protein>
    <submittedName>
        <fullName evidence="1">Uncharacterized protein</fullName>
    </submittedName>
</protein>
<feature type="non-terminal residue" evidence="1">
    <location>
        <position position="95"/>
    </location>
</feature>
<sequence length="95" mass="10788">MLSDQELEQICRVYKIICPVCQSEADFHRLKRDMARAVKTAGDGYPLVYKWQKPGFDSVDPKQFFMAACSKCGFAGELDDANYRQAGKAPDAYRK</sequence>
<organism evidence="1">
    <name type="scientific">marine metagenome</name>
    <dbReference type="NCBI Taxonomy" id="408172"/>
    <lineage>
        <taxon>unclassified sequences</taxon>
        <taxon>metagenomes</taxon>
        <taxon>ecological metagenomes</taxon>
    </lineage>
</organism>